<keyword evidence="1" id="KW-0805">Transcription regulation</keyword>
<dbReference type="InterPro" id="IPR037923">
    <property type="entry name" value="HTH-like"/>
</dbReference>
<dbReference type="PROSITE" id="PS01124">
    <property type="entry name" value="HTH_ARAC_FAMILY_2"/>
    <property type="match status" value="1"/>
</dbReference>
<dbReference type="InterPro" id="IPR018060">
    <property type="entry name" value="HTH_AraC"/>
</dbReference>
<name>G9WNZ1_9FIRM</name>
<dbReference type="InterPro" id="IPR009057">
    <property type="entry name" value="Homeodomain-like_sf"/>
</dbReference>
<protein>
    <recommendedName>
        <fullName evidence="4">HTH araC/xylS-type domain-containing protein</fullName>
    </recommendedName>
</protein>
<dbReference type="PANTHER" id="PTHR43280">
    <property type="entry name" value="ARAC-FAMILY TRANSCRIPTIONAL REGULATOR"/>
    <property type="match status" value="1"/>
</dbReference>
<organism evidence="5 6">
    <name type="scientific">Oribacterium parvum ACB1</name>
    <dbReference type="NCBI Taxonomy" id="796943"/>
    <lineage>
        <taxon>Bacteria</taxon>
        <taxon>Bacillati</taxon>
        <taxon>Bacillota</taxon>
        <taxon>Clostridia</taxon>
        <taxon>Lachnospirales</taxon>
        <taxon>Lachnospiraceae</taxon>
        <taxon>Oribacterium</taxon>
    </lineage>
</organism>
<evidence type="ECO:0000259" key="4">
    <source>
        <dbReference type="PROSITE" id="PS01124"/>
    </source>
</evidence>
<dbReference type="EMBL" id="AFZC02000003">
    <property type="protein sequence ID" value="EHL10074.1"/>
    <property type="molecule type" value="Genomic_DNA"/>
</dbReference>
<dbReference type="Gene3D" id="2.60.120.10">
    <property type="entry name" value="Jelly Rolls"/>
    <property type="match status" value="1"/>
</dbReference>
<dbReference type="HOGENOM" id="CLU_000445_88_12_9"/>
<keyword evidence="2" id="KW-0238">DNA-binding</keyword>
<proteinExistence type="predicted"/>
<dbReference type="InterPro" id="IPR003313">
    <property type="entry name" value="AraC-bd"/>
</dbReference>
<dbReference type="SUPFAM" id="SSF51215">
    <property type="entry name" value="Regulatory protein AraC"/>
    <property type="match status" value="1"/>
</dbReference>
<reference evidence="5" key="2">
    <citation type="submission" date="2013-03" db="EMBL/GenBank/DDBJ databases">
        <title>The Genome Sequence of Oribacterium sp. ACB1.</title>
        <authorList>
            <consortium name="The Broad Institute Genomics Platform"/>
            <consortium name="The Broad Institute Genome Sequencing Center for Infectious Disease"/>
            <person name="Earl A."/>
            <person name="Ward D."/>
            <person name="Feldgarden M."/>
            <person name="Gevers D."/>
            <person name="Sizova M."/>
            <person name="Hazen A."/>
            <person name="Epstein S."/>
            <person name="Walker B."/>
            <person name="Young S."/>
            <person name="Zeng Q."/>
            <person name="Gargeya S."/>
            <person name="Fitzgerald M."/>
            <person name="Haas B."/>
            <person name="Abouelleil A."/>
            <person name="Allen A.W."/>
            <person name="Alvarado L."/>
            <person name="Arachchi H.M."/>
            <person name="Berlin A.M."/>
            <person name="Chapman S.B."/>
            <person name="Gainer-Dewar J."/>
            <person name="Goldberg J."/>
            <person name="Griggs A."/>
            <person name="Gujja S."/>
            <person name="Hansen M."/>
            <person name="Howarth C."/>
            <person name="Imamovic A."/>
            <person name="Ireland A."/>
            <person name="Larimer J."/>
            <person name="McCowan C."/>
            <person name="Murphy C."/>
            <person name="Pearson M."/>
            <person name="Poon T.W."/>
            <person name="Priest M."/>
            <person name="Roberts A."/>
            <person name="Saif S."/>
            <person name="Shea T."/>
            <person name="Sisk P."/>
            <person name="Sykes S."/>
            <person name="Wortman J."/>
            <person name="Nusbaum C."/>
            <person name="Birren B."/>
        </authorList>
    </citation>
    <scope>NUCLEOTIDE SEQUENCE [LARGE SCALE GENOMIC DNA]</scope>
    <source>
        <strain evidence="5">ACB1</strain>
    </source>
</reference>
<evidence type="ECO:0000256" key="2">
    <source>
        <dbReference type="ARBA" id="ARBA00023125"/>
    </source>
</evidence>
<dbReference type="AlphaFoldDB" id="G9WNZ1"/>
<sequence>MDYQSVCLKDCMEIREIVSLHYFQYRSDFTFPGETHPFWEFVCVDAGEITAQAGEETYRLKKGDILFHAPNEFHSVKADGKSSPSIVVISFYCDSPSIWRFQKKCLRISDKEKSLLAKIITEGKGVFAGRMDQPYQKKLLFLEAESFGGQQLIRQYLSEFLIQLYRRYFSYPLPMEAEDYYVEKSSRQSESYNRLVEYLESHVYEKLSMERICRDNLMGRSYVQKIFREVGNTGVMALFSKMKIDTAKRMIREGQLNLTQIADKLEFSSIHYFSRQFKKECKMSPSEYSSSIRSLSEESGG</sequence>
<evidence type="ECO:0000313" key="6">
    <source>
        <dbReference type="Proteomes" id="UP000018461"/>
    </source>
</evidence>
<dbReference type="Proteomes" id="UP000018461">
    <property type="component" value="Unassembled WGS sequence"/>
</dbReference>
<dbReference type="SMART" id="SM00342">
    <property type="entry name" value="HTH_ARAC"/>
    <property type="match status" value="1"/>
</dbReference>
<dbReference type="Gene3D" id="1.10.10.60">
    <property type="entry name" value="Homeodomain-like"/>
    <property type="match status" value="1"/>
</dbReference>
<accession>G9WNZ1</accession>
<dbReference type="PANTHER" id="PTHR43280:SF2">
    <property type="entry name" value="HTH-TYPE TRANSCRIPTIONAL REGULATOR EXSA"/>
    <property type="match status" value="1"/>
</dbReference>
<keyword evidence="6" id="KW-1185">Reference proteome</keyword>
<keyword evidence="3" id="KW-0804">Transcription</keyword>
<dbReference type="SUPFAM" id="SSF46689">
    <property type="entry name" value="Homeodomain-like"/>
    <property type="match status" value="1"/>
</dbReference>
<dbReference type="GO" id="GO:0043565">
    <property type="term" value="F:sequence-specific DNA binding"/>
    <property type="evidence" value="ECO:0007669"/>
    <property type="project" value="InterPro"/>
</dbReference>
<dbReference type="STRING" id="796943.HMPREF9625_01074"/>
<evidence type="ECO:0000256" key="3">
    <source>
        <dbReference type="ARBA" id="ARBA00023163"/>
    </source>
</evidence>
<dbReference type="PATRIC" id="fig|796943.3.peg.1507"/>
<comment type="caution">
    <text evidence="5">The sequence shown here is derived from an EMBL/GenBank/DDBJ whole genome shotgun (WGS) entry which is preliminary data.</text>
</comment>
<dbReference type="InterPro" id="IPR014710">
    <property type="entry name" value="RmlC-like_jellyroll"/>
</dbReference>
<dbReference type="GO" id="GO:0003700">
    <property type="term" value="F:DNA-binding transcription factor activity"/>
    <property type="evidence" value="ECO:0007669"/>
    <property type="project" value="InterPro"/>
</dbReference>
<dbReference type="Pfam" id="PF02311">
    <property type="entry name" value="AraC_binding"/>
    <property type="match status" value="1"/>
</dbReference>
<evidence type="ECO:0000313" key="5">
    <source>
        <dbReference type="EMBL" id="EHL10074.1"/>
    </source>
</evidence>
<gene>
    <name evidence="5" type="ORF">HMPREF9625_01074</name>
</gene>
<dbReference type="Pfam" id="PF12833">
    <property type="entry name" value="HTH_18"/>
    <property type="match status" value="1"/>
</dbReference>
<feature type="domain" description="HTH araC/xylS-type" evidence="4">
    <location>
        <begin position="193"/>
        <end position="291"/>
    </location>
</feature>
<evidence type="ECO:0000256" key="1">
    <source>
        <dbReference type="ARBA" id="ARBA00023015"/>
    </source>
</evidence>
<reference evidence="5" key="1">
    <citation type="submission" date="2011-08" db="EMBL/GenBank/DDBJ databases">
        <authorList>
            <consortium name="The Broad Institute Genome Sequencing Platform"/>
            <person name="Earl A."/>
            <person name="Ward D."/>
            <person name="Feldgarden M."/>
            <person name="Gevers D."/>
            <person name="Sizova M."/>
            <person name="Hazen A."/>
            <person name="Epstein S."/>
            <person name="Young S.K."/>
            <person name="Zeng Q."/>
            <person name="Gargeya S."/>
            <person name="Fitzgerald M."/>
            <person name="Haas B."/>
            <person name="Abouelleil A."/>
            <person name="Alvarado L."/>
            <person name="Arachchi H.M."/>
            <person name="Berlin A."/>
            <person name="Brown A."/>
            <person name="Chapman S.B."/>
            <person name="Chen Z."/>
            <person name="Dunbar C."/>
            <person name="Freedman E."/>
            <person name="Gearin G."/>
            <person name="Gellesch M."/>
            <person name="Goldberg J."/>
            <person name="Griggs A."/>
            <person name="Gujja S."/>
            <person name="Heiman D."/>
            <person name="Howarth C."/>
            <person name="Larson L."/>
            <person name="Lui A."/>
            <person name="MacDonald P.J.P."/>
            <person name="Montmayeur A."/>
            <person name="Murphy C."/>
            <person name="Neiman D."/>
            <person name="Pearson M."/>
            <person name="Priest M."/>
            <person name="Roberts A."/>
            <person name="Saif S."/>
            <person name="Shea T."/>
            <person name="Shenoy N."/>
            <person name="Sisk P."/>
            <person name="Stolte C."/>
            <person name="Sykes S."/>
            <person name="Wortman J."/>
            <person name="Nusbaum C."/>
            <person name="Birren B."/>
        </authorList>
    </citation>
    <scope>NUCLEOTIDE SEQUENCE</scope>
    <source>
        <strain evidence="5">ACB1</strain>
    </source>
</reference>
<dbReference type="RefSeq" id="WP_009534930.1">
    <property type="nucleotide sequence ID" value="NZ_KE148312.1"/>
</dbReference>